<feature type="domain" description="Malate synthase N-terminal" evidence="11">
    <location>
        <begin position="10"/>
        <end position="67"/>
    </location>
</feature>
<evidence type="ECO:0000259" key="9">
    <source>
        <dbReference type="Pfam" id="PF01274"/>
    </source>
</evidence>
<comment type="caution">
    <text evidence="13">The sequence shown here is derived from an EMBL/GenBank/DDBJ whole genome shotgun (WGS) entry which is preliminary data.</text>
</comment>
<reference evidence="13" key="1">
    <citation type="submission" date="2022-07" db="EMBL/GenBank/DDBJ databases">
        <title>Genome Sequence of Physisporinus lineatus.</title>
        <authorList>
            <person name="Buettner E."/>
        </authorList>
    </citation>
    <scope>NUCLEOTIDE SEQUENCE</scope>
    <source>
        <strain evidence="13">VT162</strain>
    </source>
</reference>
<dbReference type="InterPro" id="IPR046363">
    <property type="entry name" value="MS_N_TIM-barrel_dom"/>
</dbReference>
<dbReference type="EC" id="2.3.3.9" evidence="2"/>
<feature type="active site" description="Proton acceptor" evidence="7">
    <location>
        <position position="161"/>
    </location>
</feature>
<dbReference type="Proteomes" id="UP001212997">
    <property type="component" value="Unassembled WGS sequence"/>
</dbReference>
<dbReference type="EMBL" id="JANAWD010000282">
    <property type="protein sequence ID" value="KAJ3482234.1"/>
    <property type="molecule type" value="Genomic_DNA"/>
</dbReference>
<keyword evidence="14" id="KW-1185">Reference proteome</keyword>
<evidence type="ECO:0000313" key="14">
    <source>
        <dbReference type="Proteomes" id="UP001212997"/>
    </source>
</evidence>
<evidence type="ECO:0000256" key="1">
    <source>
        <dbReference type="ARBA" id="ARBA00006394"/>
    </source>
</evidence>
<dbReference type="CDD" id="cd00727">
    <property type="entry name" value="malate_synt_A"/>
    <property type="match status" value="1"/>
</dbReference>
<name>A0AAD5YHJ7_9APHY</name>
<feature type="compositionally biased region" description="Polar residues" evidence="8">
    <location>
        <begin position="694"/>
        <end position="706"/>
    </location>
</feature>
<evidence type="ECO:0000256" key="7">
    <source>
        <dbReference type="PIRSR" id="PIRSR601465-50"/>
    </source>
</evidence>
<feature type="compositionally biased region" description="Basic and acidic residues" evidence="8">
    <location>
        <begin position="952"/>
        <end position="963"/>
    </location>
</feature>
<feature type="compositionally biased region" description="Acidic residues" evidence="8">
    <location>
        <begin position="1063"/>
        <end position="1082"/>
    </location>
</feature>
<feature type="domain" description="Malate synthase TIM barrel" evidence="9">
    <location>
        <begin position="157"/>
        <end position="401"/>
    </location>
</feature>
<dbReference type="PROSITE" id="PS00510">
    <property type="entry name" value="MALATE_SYNTHASE"/>
    <property type="match status" value="1"/>
</dbReference>
<comment type="catalytic activity">
    <reaction evidence="6">
        <text>glyoxylate + acetyl-CoA + H2O = (S)-malate + CoA + H(+)</text>
        <dbReference type="Rhea" id="RHEA:18181"/>
        <dbReference type="ChEBI" id="CHEBI:15377"/>
        <dbReference type="ChEBI" id="CHEBI:15378"/>
        <dbReference type="ChEBI" id="CHEBI:15589"/>
        <dbReference type="ChEBI" id="CHEBI:36655"/>
        <dbReference type="ChEBI" id="CHEBI:57287"/>
        <dbReference type="ChEBI" id="CHEBI:57288"/>
        <dbReference type="EC" id="2.3.3.9"/>
    </reaction>
</comment>
<dbReference type="InterPro" id="IPR048355">
    <property type="entry name" value="MS_C"/>
</dbReference>
<organism evidence="13 14">
    <name type="scientific">Meripilus lineatus</name>
    <dbReference type="NCBI Taxonomy" id="2056292"/>
    <lineage>
        <taxon>Eukaryota</taxon>
        <taxon>Fungi</taxon>
        <taxon>Dikarya</taxon>
        <taxon>Basidiomycota</taxon>
        <taxon>Agaricomycotina</taxon>
        <taxon>Agaricomycetes</taxon>
        <taxon>Polyporales</taxon>
        <taxon>Meripilaceae</taxon>
        <taxon>Meripilus</taxon>
    </lineage>
</organism>
<dbReference type="InterPro" id="IPR001465">
    <property type="entry name" value="Malate_synthase_TIM"/>
</dbReference>
<keyword evidence="4" id="KW-0816">Tricarboxylic acid cycle</keyword>
<evidence type="ECO:0000313" key="13">
    <source>
        <dbReference type="EMBL" id="KAJ3482234.1"/>
    </source>
</evidence>
<dbReference type="InterPro" id="IPR006252">
    <property type="entry name" value="Malate_synthA"/>
</dbReference>
<feature type="compositionally biased region" description="Polar residues" evidence="8">
    <location>
        <begin position="561"/>
        <end position="573"/>
    </location>
</feature>
<dbReference type="Pfam" id="PF20656">
    <property type="entry name" value="MS_N"/>
    <property type="match status" value="1"/>
</dbReference>
<evidence type="ECO:0000256" key="2">
    <source>
        <dbReference type="ARBA" id="ARBA00012636"/>
    </source>
</evidence>
<accession>A0AAD5YHJ7</accession>
<dbReference type="SUPFAM" id="SSF51645">
    <property type="entry name" value="Malate synthase G"/>
    <property type="match status" value="1"/>
</dbReference>
<feature type="region of interest" description="Disordered" evidence="8">
    <location>
        <begin position="1038"/>
        <end position="1180"/>
    </location>
</feature>
<dbReference type="Gene3D" id="3.20.20.360">
    <property type="entry name" value="Malate synthase, domain 3"/>
    <property type="match status" value="1"/>
</dbReference>
<feature type="domain" description="DUF6697" evidence="10">
    <location>
        <begin position="1221"/>
        <end position="1445"/>
    </location>
</feature>
<evidence type="ECO:0000259" key="11">
    <source>
        <dbReference type="Pfam" id="PF20656"/>
    </source>
</evidence>
<dbReference type="Pfam" id="PF20411">
    <property type="entry name" value="DUF6697"/>
    <property type="match status" value="1"/>
</dbReference>
<feature type="compositionally biased region" description="Basic and acidic residues" evidence="8">
    <location>
        <begin position="608"/>
        <end position="633"/>
    </location>
</feature>
<evidence type="ECO:0000256" key="8">
    <source>
        <dbReference type="SAM" id="MobiDB-lite"/>
    </source>
</evidence>
<dbReference type="PANTHER" id="PTHR42902:SF1">
    <property type="entry name" value="MALATE SYNTHASE 1-RELATED"/>
    <property type="match status" value="1"/>
</dbReference>
<dbReference type="GO" id="GO:0006099">
    <property type="term" value="P:tricarboxylic acid cycle"/>
    <property type="evidence" value="ECO:0007669"/>
    <property type="project" value="UniProtKB-KW"/>
</dbReference>
<dbReference type="GO" id="GO:0004474">
    <property type="term" value="F:malate synthase activity"/>
    <property type="evidence" value="ECO:0007669"/>
    <property type="project" value="UniProtKB-EC"/>
</dbReference>
<comment type="similarity">
    <text evidence="1">Belongs to the malate synthase family.</text>
</comment>
<keyword evidence="3" id="KW-0329">Glyoxylate bypass</keyword>
<feature type="region of interest" description="Disordered" evidence="8">
    <location>
        <begin position="560"/>
        <end position="905"/>
    </location>
</feature>
<evidence type="ECO:0000256" key="4">
    <source>
        <dbReference type="ARBA" id="ARBA00022532"/>
    </source>
</evidence>
<dbReference type="FunFam" id="1.20.1220.12:FF:000001">
    <property type="entry name" value="Malate synthase"/>
    <property type="match status" value="1"/>
</dbReference>
<feature type="compositionally biased region" description="Basic and acidic residues" evidence="8">
    <location>
        <begin position="1168"/>
        <end position="1178"/>
    </location>
</feature>
<dbReference type="Pfam" id="PF01274">
    <property type="entry name" value="MS_TIM-barrel"/>
    <property type="match status" value="1"/>
</dbReference>
<evidence type="ECO:0000256" key="5">
    <source>
        <dbReference type="ARBA" id="ARBA00022679"/>
    </source>
</evidence>
<feature type="compositionally biased region" description="Polar residues" evidence="8">
    <location>
        <begin position="646"/>
        <end position="662"/>
    </location>
</feature>
<feature type="region of interest" description="Disordered" evidence="8">
    <location>
        <begin position="934"/>
        <end position="1000"/>
    </location>
</feature>
<feature type="compositionally biased region" description="Polar residues" evidence="8">
    <location>
        <begin position="597"/>
        <end position="607"/>
    </location>
</feature>
<dbReference type="GO" id="GO:0005782">
    <property type="term" value="C:peroxisomal matrix"/>
    <property type="evidence" value="ECO:0007669"/>
    <property type="project" value="TreeGrafter"/>
</dbReference>
<proteinExistence type="inferred from homology"/>
<evidence type="ECO:0000256" key="3">
    <source>
        <dbReference type="ARBA" id="ARBA00022435"/>
    </source>
</evidence>
<dbReference type="Pfam" id="PF20659">
    <property type="entry name" value="MS_C"/>
    <property type="match status" value="1"/>
</dbReference>
<feature type="active site" description="Proton donor" evidence="7">
    <location>
        <position position="442"/>
    </location>
</feature>
<dbReference type="NCBIfam" id="TIGR01344">
    <property type="entry name" value="malate_syn_A"/>
    <property type="match status" value="1"/>
</dbReference>
<evidence type="ECO:0000259" key="12">
    <source>
        <dbReference type="Pfam" id="PF20659"/>
    </source>
</evidence>
<sequence length="1487" mass="165749">MVAGVQIHSNEAQKAQAEVLTEDALKFLAALHRTFESTRQSLLTAREAVQQRLDAGAPFDFPPETAHVRADPSWQCAPPAPGLEDRRVEITGPTDRKMVINALNSGTKTFMADFEDANSPTFANMINGQINLRDAIRRKIDFESGGKQYKLVEKPAVLIVRPRGWHLDEPRLTIDNTPISASIFDFALFFFHNAKEQIARGLGPYFYLPKMEHYREARLWNDIFNFSQSYIGIPRGTIRGTVLIETLPAAFQMEEILFELRDHSSGLNCGRWDYIFSFIKRRRADKTAVLPDRKDVTMESPFMDAYVRLLIQTCHKRKVAAMGGMSAQIPIKNDPKANEIAMKKVYDDKLREVTNGHDGTWIAHPLINKIAMEVFNQYMLGPNQYHVRREEVRVAAADLLNANVAGKITADGVRGNVATVLAYSAAWVAGNGCIPLNHLMEDAATAEIARVQLWQWTKYGARIGDSGEIVTPEFIDGLVDAIWPTLKSAILKEHNLELVSRYVKKQIRQEWPSEFLTSDLMSYLAIADGCPPQWQRSVFQEQLLRAIAVLNAHGLTLDSVPGQSHSGGLNSRLDTPASPSVRPFVSSGRVGTFSPAPESQRTPSEAPQRSRDAEILRTDDTSMRENERSRDRSSVSVAEKIVTDSPDAQNHSTQEPQLSGDATTFEEPAVDFTPWIEEPPKETQEEDVVVLPSEQETTTEGPSKGQNDLDVPKTQDMSMETDIPPKSTLSPPKEPIEKDELTSTSAQIKATKPLPSPSSPGKGKSKAVVSSAPRREKETGTSRVSRISDDDDLPLHIAGNKSSKDVPPKRPSTTTRKDAPLAKPPASSRKKAGPPGLPATSVTMPVATPQKRGRAQQSDKKAGPAPKRRKRILSPEAEQPKASSSKAVPPLSDEFPVSNMREDSLIAIPTVRRVSIAERVPTLGQNPYDQALFAKRELERKAANPPRSPKKTSADKGKEREGEASSSSTLVHDSPYPSILRNPKQLEETGNDDSDTPLRLVLKKKPIPKRVAFEAYVLLNRVDPNWKVIDVDSLSKVPLHSTDESSETEVAAEPSVLPILDVFDGDCPELTDSSDEDEDTSEVDQLLSESEATEGPHITTLPEASESDVPLFKRSPIRPPTRPLAGPSTGAPQNTSPLKTSRPSPSKPRTSSSKAILKTGPPRLPPKNKPEDDKEVPSRTKRVYKQRDTTRIPLPEELIQKRLTYYPDVAYDDSDIFNVGVTRPYITKTFGAPTKFDVYWQSTKAFHDFGAGTNFMFVTEKEFPEAPSKPRQSGLLCTISDDLNWLTAAGTSTTSTGRTYFKIFYLRHHYRRWTDVQIQHSKAYSSSQVWLYLGDYYIIASKGLQPEEFRELHPDVKHSWAKKVRENPNNIAMYARITLRDRHQRNPSKIDVEARIAEMRGRRERTPGATEDVIIKAFEDGTETISIFTLRFHSYDGLFQERLIEGFEKFDPDSESTTKAQRRTSKCQPKSVSREPSADIESEDDAT</sequence>
<protein>
    <recommendedName>
        <fullName evidence="2">malate synthase</fullName>
        <ecNumber evidence="2">2.3.3.9</ecNumber>
    </recommendedName>
</protein>
<feature type="domain" description="Malate synthase C-terminal" evidence="12">
    <location>
        <begin position="407"/>
        <end position="521"/>
    </location>
</feature>
<keyword evidence="5" id="KW-0808">Transferase</keyword>
<feature type="compositionally biased region" description="Low complexity" evidence="8">
    <location>
        <begin position="1135"/>
        <end position="1154"/>
    </location>
</feature>
<dbReference type="PANTHER" id="PTHR42902">
    <property type="entry name" value="MALATE SYNTHASE"/>
    <property type="match status" value="1"/>
</dbReference>
<dbReference type="Gene3D" id="1.20.1220.12">
    <property type="entry name" value="Malate synthase, domain III"/>
    <property type="match status" value="1"/>
</dbReference>
<dbReference type="InterPro" id="IPR048356">
    <property type="entry name" value="MS_N"/>
</dbReference>
<dbReference type="GO" id="GO:0006097">
    <property type="term" value="P:glyoxylate cycle"/>
    <property type="evidence" value="ECO:0007669"/>
    <property type="project" value="UniProtKB-KW"/>
</dbReference>
<feature type="compositionally biased region" description="Low complexity" evidence="8">
    <location>
        <begin position="759"/>
        <end position="772"/>
    </location>
</feature>
<dbReference type="InterPro" id="IPR019830">
    <property type="entry name" value="Malate_synthase_CS"/>
</dbReference>
<feature type="compositionally biased region" description="Acidic residues" evidence="8">
    <location>
        <begin position="1478"/>
        <end position="1487"/>
    </location>
</feature>
<dbReference type="InterPro" id="IPR044856">
    <property type="entry name" value="Malate_synth_C_sf"/>
</dbReference>
<evidence type="ECO:0000256" key="6">
    <source>
        <dbReference type="ARBA" id="ARBA00047918"/>
    </source>
</evidence>
<evidence type="ECO:0000259" key="10">
    <source>
        <dbReference type="Pfam" id="PF20411"/>
    </source>
</evidence>
<dbReference type="InterPro" id="IPR011076">
    <property type="entry name" value="Malate_synth_sf"/>
</dbReference>
<dbReference type="FunFam" id="3.20.20.360:FF:000001">
    <property type="entry name" value="Malate synthase"/>
    <property type="match status" value="1"/>
</dbReference>
<feature type="region of interest" description="Disordered" evidence="8">
    <location>
        <begin position="1449"/>
        <end position="1487"/>
    </location>
</feature>
<gene>
    <name evidence="13" type="ORF">NLI96_g7108</name>
</gene>
<dbReference type="InterPro" id="IPR046520">
    <property type="entry name" value="DUF6697"/>
</dbReference>